<sequence length="69" mass="7802">MKKIKYVLLFVVFFALLSFASVSSLALPNAPNKSLNILGNMVNGGQVLKYDGWVYYSFDESGLYRMKED</sequence>
<feature type="signal peptide" evidence="1">
    <location>
        <begin position="1"/>
        <end position="26"/>
    </location>
</feature>
<keyword evidence="4" id="KW-1185">Reference proteome</keyword>
<reference evidence="3" key="1">
    <citation type="journal article" date="2014" name="Genome Announc.">
        <title>Draft Genome Sequence of Clostridium straminisolvens Strain JCM 21531T, Isolated from a Cellulose-Degrading Bacterial Community.</title>
        <authorList>
            <person name="Yuki M."/>
            <person name="Oshima K."/>
            <person name="Suda W."/>
            <person name="Sakamoto M."/>
            <person name="Kitamura K."/>
            <person name="Iida T."/>
            <person name="Hattori M."/>
            <person name="Ohkuma M."/>
        </authorList>
    </citation>
    <scope>NUCLEOTIDE SEQUENCE [LARGE SCALE GENOMIC DNA]</scope>
    <source>
        <strain evidence="3">JCM 21531</strain>
    </source>
</reference>
<dbReference type="STRING" id="1294263.JCM21531_3979"/>
<keyword evidence="1" id="KW-0732">Signal</keyword>
<dbReference type="EMBL" id="BAVR01000067">
    <property type="protein sequence ID" value="GAE90374.1"/>
    <property type="molecule type" value="Genomic_DNA"/>
</dbReference>
<gene>
    <name evidence="3" type="ORF">JCM21531_3979</name>
</gene>
<dbReference type="AlphaFoldDB" id="W4VC93"/>
<evidence type="ECO:0000313" key="4">
    <source>
        <dbReference type="Proteomes" id="UP000019109"/>
    </source>
</evidence>
<accession>W4VC93</accession>
<evidence type="ECO:0000256" key="1">
    <source>
        <dbReference type="SAM" id="SignalP"/>
    </source>
</evidence>
<feature type="chain" id="PRO_5004850758" description="Prolow-density lipoprotein receptor-related protein 1-like beta-propeller domain-containing protein" evidence="1">
    <location>
        <begin position="27"/>
        <end position="69"/>
    </location>
</feature>
<organism evidence="3 4">
    <name type="scientific">Acetivibrio straminisolvens JCM 21531</name>
    <dbReference type="NCBI Taxonomy" id="1294263"/>
    <lineage>
        <taxon>Bacteria</taxon>
        <taxon>Bacillati</taxon>
        <taxon>Bacillota</taxon>
        <taxon>Clostridia</taxon>
        <taxon>Eubacteriales</taxon>
        <taxon>Oscillospiraceae</taxon>
        <taxon>Acetivibrio</taxon>
    </lineage>
</organism>
<evidence type="ECO:0000259" key="2">
    <source>
        <dbReference type="Pfam" id="PF16472"/>
    </source>
</evidence>
<dbReference type="Pfam" id="PF16472">
    <property type="entry name" value="DUF5050"/>
    <property type="match status" value="1"/>
</dbReference>
<proteinExistence type="predicted"/>
<dbReference type="Proteomes" id="UP000019109">
    <property type="component" value="Unassembled WGS sequence"/>
</dbReference>
<protein>
    <recommendedName>
        <fullName evidence="2">Prolow-density lipoprotein receptor-related protein 1-like beta-propeller domain-containing protein</fullName>
    </recommendedName>
</protein>
<feature type="domain" description="Prolow-density lipoprotein receptor-related protein 1-like beta-propeller" evidence="2">
    <location>
        <begin position="36"/>
        <end position="69"/>
    </location>
</feature>
<comment type="caution">
    <text evidence="3">The sequence shown here is derived from an EMBL/GenBank/DDBJ whole genome shotgun (WGS) entry which is preliminary data.</text>
</comment>
<dbReference type="InterPro" id="IPR032485">
    <property type="entry name" value="LRP1-like_beta_prop"/>
</dbReference>
<name>W4VC93_9FIRM</name>
<evidence type="ECO:0000313" key="3">
    <source>
        <dbReference type="EMBL" id="GAE90374.1"/>
    </source>
</evidence>